<dbReference type="AlphaFoldDB" id="A0A1H3IKI7"/>
<name>A0A1H3IKI7_9BACT</name>
<dbReference type="RefSeq" id="WP_019948990.1">
    <property type="nucleotide sequence ID" value="NZ_FNOV01000007.1"/>
</dbReference>
<dbReference type="Pfam" id="PF01022">
    <property type="entry name" value="HTH_5"/>
    <property type="match status" value="1"/>
</dbReference>
<dbReference type="EMBL" id="FNOV01000007">
    <property type="protein sequence ID" value="SDY27799.1"/>
    <property type="molecule type" value="Genomic_DNA"/>
</dbReference>
<keyword evidence="2 5" id="KW-0238">DNA-binding</keyword>
<dbReference type="GO" id="GO:0003700">
    <property type="term" value="F:DNA-binding transcription factor activity"/>
    <property type="evidence" value="ECO:0007669"/>
    <property type="project" value="InterPro"/>
</dbReference>
<accession>A0A1H3IKI7</accession>
<dbReference type="OrthoDB" id="9802016at2"/>
<evidence type="ECO:0000256" key="2">
    <source>
        <dbReference type="ARBA" id="ARBA00023125"/>
    </source>
</evidence>
<dbReference type="InterPro" id="IPR036388">
    <property type="entry name" value="WH-like_DNA-bd_sf"/>
</dbReference>
<protein>
    <submittedName>
        <fullName evidence="5">DNA-binding transcriptional regulator, ArsR family</fullName>
    </submittedName>
</protein>
<keyword evidence="3" id="KW-0804">Transcription</keyword>
<dbReference type="Proteomes" id="UP000199249">
    <property type="component" value="Unassembled WGS sequence"/>
</dbReference>
<dbReference type="SUPFAM" id="SSF46785">
    <property type="entry name" value="Winged helix' DNA-binding domain"/>
    <property type="match status" value="1"/>
</dbReference>
<dbReference type="GO" id="GO:0003677">
    <property type="term" value="F:DNA binding"/>
    <property type="evidence" value="ECO:0007669"/>
    <property type="project" value="UniProtKB-KW"/>
</dbReference>
<dbReference type="CDD" id="cd00090">
    <property type="entry name" value="HTH_ARSR"/>
    <property type="match status" value="1"/>
</dbReference>
<dbReference type="InterPro" id="IPR051011">
    <property type="entry name" value="Metal_resp_trans_reg"/>
</dbReference>
<dbReference type="InterPro" id="IPR036390">
    <property type="entry name" value="WH_DNA-bd_sf"/>
</dbReference>
<keyword evidence="1" id="KW-0805">Transcription regulation</keyword>
<dbReference type="PANTHER" id="PTHR43132">
    <property type="entry name" value="ARSENICAL RESISTANCE OPERON REPRESSOR ARSR-RELATED"/>
    <property type="match status" value="1"/>
</dbReference>
<dbReference type="PROSITE" id="PS50987">
    <property type="entry name" value="HTH_ARSR_2"/>
    <property type="match status" value="1"/>
</dbReference>
<dbReference type="PRINTS" id="PR00778">
    <property type="entry name" value="HTHARSR"/>
</dbReference>
<dbReference type="PANTHER" id="PTHR43132:SF2">
    <property type="entry name" value="ARSENICAL RESISTANCE OPERON REPRESSOR ARSR-RELATED"/>
    <property type="match status" value="1"/>
</dbReference>
<dbReference type="InterPro" id="IPR011991">
    <property type="entry name" value="ArsR-like_HTH"/>
</dbReference>
<evidence type="ECO:0000256" key="3">
    <source>
        <dbReference type="ARBA" id="ARBA00023163"/>
    </source>
</evidence>
<evidence type="ECO:0000313" key="6">
    <source>
        <dbReference type="Proteomes" id="UP000199249"/>
    </source>
</evidence>
<feature type="domain" description="HTH arsR-type" evidence="4">
    <location>
        <begin position="8"/>
        <end position="102"/>
    </location>
</feature>
<keyword evidence="6" id="KW-1185">Reference proteome</keyword>
<organism evidence="5 6">
    <name type="scientific">Hymenobacter psychrophilus</name>
    <dbReference type="NCBI Taxonomy" id="651662"/>
    <lineage>
        <taxon>Bacteria</taxon>
        <taxon>Pseudomonadati</taxon>
        <taxon>Bacteroidota</taxon>
        <taxon>Cytophagia</taxon>
        <taxon>Cytophagales</taxon>
        <taxon>Hymenobacteraceae</taxon>
        <taxon>Hymenobacter</taxon>
    </lineage>
</organism>
<dbReference type="SMART" id="SM00418">
    <property type="entry name" value="HTH_ARSR"/>
    <property type="match status" value="1"/>
</dbReference>
<evidence type="ECO:0000259" key="4">
    <source>
        <dbReference type="PROSITE" id="PS50987"/>
    </source>
</evidence>
<gene>
    <name evidence="5" type="ORF">SAMN04488069_10741</name>
</gene>
<sequence length="102" mass="11316">MKPLLARVESKKVDKAAAILKVLAHPKRLAIVDLLGKEDKMTVTEIYRSLDLPQAIASQHLITLKDRGILSSLKVGTKIYYSLSIPKLLDVIDSLEECCESI</sequence>
<dbReference type="NCBIfam" id="NF033788">
    <property type="entry name" value="HTH_metalloreg"/>
    <property type="match status" value="1"/>
</dbReference>
<evidence type="ECO:0000256" key="1">
    <source>
        <dbReference type="ARBA" id="ARBA00023015"/>
    </source>
</evidence>
<reference evidence="6" key="1">
    <citation type="submission" date="2016-10" db="EMBL/GenBank/DDBJ databases">
        <authorList>
            <person name="Varghese N."/>
            <person name="Submissions S."/>
        </authorList>
    </citation>
    <scope>NUCLEOTIDE SEQUENCE [LARGE SCALE GENOMIC DNA]</scope>
    <source>
        <strain evidence="6">CGMCC 1.8975</strain>
    </source>
</reference>
<evidence type="ECO:0000313" key="5">
    <source>
        <dbReference type="EMBL" id="SDY27799.1"/>
    </source>
</evidence>
<dbReference type="InterPro" id="IPR001845">
    <property type="entry name" value="HTH_ArsR_DNA-bd_dom"/>
</dbReference>
<dbReference type="Gene3D" id="1.10.10.10">
    <property type="entry name" value="Winged helix-like DNA-binding domain superfamily/Winged helix DNA-binding domain"/>
    <property type="match status" value="1"/>
</dbReference>
<proteinExistence type="predicted"/>